<dbReference type="EMBL" id="UGRU01000001">
    <property type="protein sequence ID" value="SUA43361.1"/>
    <property type="molecule type" value="Genomic_DNA"/>
</dbReference>
<dbReference type="Proteomes" id="UP000255082">
    <property type="component" value="Unassembled WGS sequence"/>
</dbReference>
<dbReference type="Pfam" id="PF08012">
    <property type="entry name" value="DUF1702"/>
    <property type="match status" value="1"/>
</dbReference>
<organism evidence="1 2">
    <name type="scientific">Nocardia africana</name>
    <dbReference type="NCBI Taxonomy" id="134964"/>
    <lineage>
        <taxon>Bacteria</taxon>
        <taxon>Bacillati</taxon>
        <taxon>Actinomycetota</taxon>
        <taxon>Actinomycetes</taxon>
        <taxon>Mycobacteriales</taxon>
        <taxon>Nocardiaceae</taxon>
        <taxon>Nocardia</taxon>
    </lineage>
</organism>
<sequence>MPSVFGPIRSLLLGTGSQESPLNRPGFAAPSPATAAELERVATHLASSIDMAVRSKNNDEVIATIAALPQQYQGFAFEGAATGLAAVDSITPFGHRAHDLIAGPAAKHALTMYVGVGLAMGRIPKALWRKTLPKHESYRWLALDGYGFYNAFFHTEKWVGRHYVDNRLPRWMGDPAPLHRAIDQGIGRALWFIGGGSVEGVAKMIEEFDSNRHPDLWDGIGIATTFAGGVEAADLEAILARVPQFRTQLAAGSAMVAKIRQQADNATAHTHVAVRTYTGRGIDEAAALIDRAFADVPQDGTAGAYVAWRDRLGVLAAAPGDDA</sequence>
<evidence type="ECO:0000313" key="1">
    <source>
        <dbReference type="EMBL" id="SUA43361.1"/>
    </source>
</evidence>
<proteinExistence type="predicted"/>
<dbReference type="RefSeq" id="WP_062967035.1">
    <property type="nucleotide sequence ID" value="NZ_JAJFOE010000001.1"/>
</dbReference>
<dbReference type="OrthoDB" id="2530105at2"/>
<dbReference type="AlphaFoldDB" id="A0A378WSC0"/>
<dbReference type="InterPro" id="IPR012964">
    <property type="entry name" value="DUF1702"/>
</dbReference>
<gene>
    <name evidence="1" type="ORF">NCTC13184_02727</name>
</gene>
<evidence type="ECO:0000313" key="2">
    <source>
        <dbReference type="Proteomes" id="UP000255082"/>
    </source>
</evidence>
<protein>
    <submittedName>
        <fullName evidence="1">Protein of uncharacterized function (DUF1702)</fullName>
    </submittedName>
</protein>
<name>A0A378WSC0_9NOCA</name>
<reference evidence="1 2" key="1">
    <citation type="submission" date="2018-06" db="EMBL/GenBank/DDBJ databases">
        <authorList>
            <consortium name="Pathogen Informatics"/>
            <person name="Doyle S."/>
        </authorList>
    </citation>
    <scope>NUCLEOTIDE SEQUENCE [LARGE SCALE GENOMIC DNA]</scope>
    <source>
        <strain evidence="1 2">NCTC13184</strain>
    </source>
</reference>
<accession>A0A378WSC0</accession>